<evidence type="ECO:0000256" key="3">
    <source>
        <dbReference type="ARBA" id="ARBA00022475"/>
    </source>
</evidence>
<evidence type="ECO:0000256" key="4">
    <source>
        <dbReference type="ARBA" id="ARBA00022519"/>
    </source>
</evidence>
<comment type="similarity">
    <text evidence="11">Belongs to the PpiD chaperone family.</text>
</comment>
<evidence type="ECO:0000259" key="15">
    <source>
        <dbReference type="Pfam" id="PF13145"/>
    </source>
</evidence>
<evidence type="ECO:0000256" key="14">
    <source>
        <dbReference type="SAM" id="Phobius"/>
    </source>
</evidence>
<dbReference type="GO" id="GO:0003755">
    <property type="term" value="F:peptidyl-prolyl cis-trans isomerase activity"/>
    <property type="evidence" value="ECO:0007669"/>
    <property type="project" value="InterPro"/>
</dbReference>
<sequence>MRAPPRRGASLRSHPPPTPIPCWLSRVECLKPGDVFQRGRHFMATKVSRIFVWIIMGMVLVGLVGFGSFNFGGSATSIGKVGDTEIDANRYFRELRAEMQAFEAQYGQNLTFAQAKMFGLDQAVLDRVIAQAAFENETGRLGLSVGDAEIARQIKEIEAFQGVDGKFDREMYDFALQQSGLTVAEFEASLRADVARTILQGAVSSGIAVPAVYTDTLFAWARETRDFTWARVDASVLDTPVGLPDDETLQAFYDENPELFTTPEIRKITYAWAAPEDMIDRIEVSDEELRALYDQRIEEFVVPERRLVERLVFGSDTEAQAAADRLAAGDASFEDLVAERDLDLSDIDLGDVTEDELGAAGPEVFALSEPGIVGPVETSLGPALIRMNAILAARETSFEEASEELKGDYAADAARRLVDDLVPTLDDDLAGGATIEDLAGNHGLRLQTIDWTPGSDEGIAAYDSFRAAAAAVTEDDYPEVIELSDGGVFALRLDEVVAPRLQPLDEVRDEAIAAWQAAETRRQVLARAEAMLDEIEGGETPASLGLTEVIETAMSRDAFIDGTPPALMRTVFEMAPDGWQVVSGDEGAFLVHLDAVNAPDQEAAEARAIKANFSQQISQQMALDLQSAFAAELENRAGITLDQGVINAVNANFP</sequence>
<evidence type="ECO:0000256" key="2">
    <source>
        <dbReference type="ARBA" id="ARBA00018370"/>
    </source>
</evidence>
<feature type="domain" description="PpiC" evidence="15">
    <location>
        <begin position="284"/>
        <end position="402"/>
    </location>
</feature>
<dbReference type="InterPro" id="IPR052029">
    <property type="entry name" value="PpiD_chaperone"/>
</dbReference>
<dbReference type="AlphaFoldDB" id="A0A5D0RJW0"/>
<evidence type="ECO:0000256" key="11">
    <source>
        <dbReference type="ARBA" id="ARBA00038408"/>
    </source>
</evidence>
<protein>
    <recommendedName>
        <fullName evidence="2">Parvulin-like PPIase</fullName>
    </recommendedName>
    <alternativeName>
        <fullName evidence="9">Peptidyl-prolyl cis-trans isomerase plp</fullName>
    </alternativeName>
    <alternativeName>
        <fullName evidence="12">Periplasmic chaperone PpiD</fullName>
    </alternativeName>
    <alternativeName>
        <fullName evidence="13">Periplasmic folding chaperone</fullName>
    </alternativeName>
    <alternativeName>
        <fullName evidence="10">Rotamase plp</fullName>
    </alternativeName>
</protein>
<reference evidence="16 17" key="1">
    <citation type="submission" date="2019-08" db="EMBL/GenBank/DDBJ databases">
        <title>Identification of a novel species of the genus Boseongicola.</title>
        <authorList>
            <person name="Zhang X.-Q."/>
        </authorList>
    </citation>
    <scope>NUCLEOTIDE SEQUENCE [LARGE SCALE GENOMIC DNA]</scope>
    <source>
        <strain evidence="16 17">HY14</strain>
    </source>
</reference>
<gene>
    <name evidence="16" type="ORF">FVF75_08305</name>
</gene>
<evidence type="ECO:0000256" key="5">
    <source>
        <dbReference type="ARBA" id="ARBA00022692"/>
    </source>
</evidence>
<dbReference type="Pfam" id="PF13624">
    <property type="entry name" value="SurA_N_3"/>
    <property type="match status" value="1"/>
</dbReference>
<evidence type="ECO:0000256" key="1">
    <source>
        <dbReference type="ARBA" id="ARBA00004382"/>
    </source>
</evidence>
<evidence type="ECO:0000256" key="12">
    <source>
        <dbReference type="ARBA" id="ARBA00040743"/>
    </source>
</evidence>
<comment type="subcellular location">
    <subcellularLocation>
        <location evidence="1">Cell inner membrane</location>
        <topology evidence="1">Single-pass type II membrane protein</topology>
        <orientation evidence="1">Periplasmic side</orientation>
    </subcellularLocation>
</comment>
<keyword evidence="3" id="KW-1003">Cell membrane</keyword>
<organism evidence="16 17">
    <name type="scientific">Maritimibacter fusiformis</name>
    <dbReference type="NCBI Taxonomy" id="2603819"/>
    <lineage>
        <taxon>Bacteria</taxon>
        <taxon>Pseudomonadati</taxon>
        <taxon>Pseudomonadota</taxon>
        <taxon>Alphaproteobacteria</taxon>
        <taxon>Rhodobacterales</taxon>
        <taxon>Roseobacteraceae</taxon>
        <taxon>Maritimibacter</taxon>
    </lineage>
</organism>
<dbReference type="GO" id="GO:0005886">
    <property type="term" value="C:plasma membrane"/>
    <property type="evidence" value="ECO:0007669"/>
    <property type="project" value="UniProtKB-SubCell"/>
</dbReference>
<keyword evidence="6 14" id="KW-1133">Transmembrane helix</keyword>
<dbReference type="InterPro" id="IPR000297">
    <property type="entry name" value="PPIase_PpiC"/>
</dbReference>
<dbReference type="InterPro" id="IPR027304">
    <property type="entry name" value="Trigger_fact/SurA_dom_sf"/>
</dbReference>
<keyword evidence="7 14" id="KW-0472">Membrane</keyword>
<evidence type="ECO:0000313" key="16">
    <source>
        <dbReference type="EMBL" id="TYB81703.1"/>
    </source>
</evidence>
<dbReference type="PANTHER" id="PTHR47529">
    <property type="entry name" value="PEPTIDYL-PROLYL CIS-TRANS ISOMERASE D"/>
    <property type="match status" value="1"/>
</dbReference>
<proteinExistence type="inferred from homology"/>
<name>A0A5D0RJW0_9RHOB</name>
<keyword evidence="4" id="KW-0997">Cell inner membrane</keyword>
<keyword evidence="17" id="KW-1185">Reference proteome</keyword>
<evidence type="ECO:0000256" key="10">
    <source>
        <dbReference type="ARBA" id="ARBA00031484"/>
    </source>
</evidence>
<dbReference type="Gene3D" id="3.10.50.40">
    <property type="match status" value="1"/>
</dbReference>
<feature type="transmembrane region" description="Helical" evidence="14">
    <location>
        <begin position="50"/>
        <end position="71"/>
    </location>
</feature>
<dbReference type="SUPFAM" id="SSF109998">
    <property type="entry name" value="Triger factor/SurA peptide-binding domain-like"/>
    <property type="match status" value="1"/>
</dbReference>
<evidence type="ECO:0000256" key="7">
    <source>
        <dbReference type="ARBA" id="ARBA00023136"/>
    </source>
</evidence>
<dbReference type="PANTHER" id="PTHR47529:SF1">
    <property type="entry name" value="PERIPLASMIC CHAPERONE PPID"/>
    <property type="match status" value="1"/>
</dbReference>
<keyword evidence="5 14" id="KW-0812">Transmembrane</keyword>
<evidence type="ECO:0000256" key="13">
    <source>
        <dbReference type="ARBA" id="ARBA00042775"/>
    </source>
</evidence>
<evidence type="ECO:0000256" key="6">
    <source>
        <dbReference type="ARBA" id="ARBA00022989"/>
    </source>
</evidence>
<comment type="caution">
    <text evidence="16">The sequence shown here is derived from an EMBL/GenBank/DDBJ whole genome shotgun (WGS) entry which is preliminary data.</text>
</comment>
<evidence type="ECO:0000256" key="9">
    <source>
        <dbReference type="ARBA" id="ARBA00030642"/>
    </source>
</evidence>
<evidence type="ECO:0000313" key="17">
    <source>
        <dbReference type="Proteomes" id="UP000322080"/>
    </source>
</evidence>
<keyword evidence="16" id="KW-0413">Isomerase</keyword>
<dbReference type="EMBL" id="VSIY01000005">
    <property type="protein sequence ID" value="TYB81703.1"/>
    <property type="molecule type" value="Genomic_DNA"/>
</dbReference>
<keyword evidence="8" id="KW-0143">Chaperone</keyword>
<dbReference type="InterPro" id="IPR046357">
    <property type="entry name" value="PPIase_dom_sf"/>
</dbReference>
<accession>A0A5D0RJW0</accession>
<evidence type="ECO:0000256" key="8">
    <source>
        <dbReference type="ARBA" id="ARBA00023186"/>
    </source>
</evidence>
<dbReference type="Proteomes" id="UP000322080">
    <property type="component" value="Unassembled WGS sequence"/>
</dbReference>
<dbReference type="Gene3D" id="1.10.4030.10">
    <property type="entry name" value="Porin chaperone SurA, peptide-binding domain"/>
    <property type="match status" value="1"/>
</dbReference>
<dbReference type="Pfam" id="PF13145">
    <property type="entry name" value="Rotamase_2"/>
    <property type="match status" value="1"/>
</dbReference>
<dbReference type="SUPFAM" id="SSF54534">
    <property type="entry name" value="FKBP-like"/>
    <property type="match status" value="1"/>
</dbReference>